<proteinExistence type="predicted"/>
<name>A0ABR0FF26_9PEZI</name>
<comment type="caution">
    <text evidence="1">The sequence shown here is derived from an EMBL/GenBank/DDBJ whole genome shotgun (WGS) entry which is preliminary data.</text>
</comment>
<dbReference type="Proteomes" id="UP001322138">
    <property type="component" value="Unassembled WGS sequence"/>
</dbReference>
<keyword evidence="2" id="KW-1185">Reference proteome</keyword>
<accession>A0ABR0FF26</accession>
<dbReference type="RefSeq" id="XP_062730660.1">
    <property type="nucleotide sequence ID" value="XM_062881181.1"/>
</dbReference>
<reference evidence="1 2" key="1">
    <citation type="journal article" date="2023" name="bioRxiv">
        <title>High-quality genome assemblies of four members of thePodospora anserinaspecies complex.</title>
        <authorList>
            <person name="Ament-Velasquez S.L."/>
            <person name="Vogan A.A."/>
            <person name="Wallerman O."/>
            <person name="Hartmann F."/>
            <person name="Gautier V."/>
            <person name="Silar P."/>
            <person name="Giraud T."/>
            <person name="Johannesson H."/>
        </authorList>
    </citation>
    <scope>NUCLEOTIDE SEQUENCE [LARGE SCALE GENOMIC DNA]</scope>
    <source>
        <strain evidence="1 2">CBS 112042</strain>
    </source>
</reference>
<organism evidence="1 2">
    <name type="scientific">Podospora bellae-mahoneyi</name>
    <dbReference type="NCBI Taxonomy" id="2093777"/>
    <lineage>
        <taxon>Eukaryota</taxon>
        <taxon>Fungi</taxon>
        <taxon>Dikarya</taxon>
        <taxon>Ascomycota</taxon>
        <taxon>Pezizomycotina</taxon>
        <taxon>Sordariomycetes</taxon>
        <taxon>Sordariomycetidae</taxon>
        <taxon>Sordariales</taxon>
        <taxon>Podosporaceae</taxon>
        <taxon>Podospora</taxon>
    </lineage>
</organism>
<evidence type="ECO:0000313" key="1">
    <source>
        <dbReference type="EMBL" id="KAK4641684.1"/>
    </source>
</evidence>
<protein>
    <submittedName>
        <fullName evidence="1">Uncharacterized protein</fullName>
    </submittedName>
</protein>
<evidence type="ECO:0000313" key="2">
    <source>
        <dbReference type="Proteomes" id="UP001322138"/>
    </source>
</evidence>
<gene>
    <name evidence="1" type="ORF">QC761_607445</name>
</gene>
<dbReference type="GeneID" id="87900663"/>
<sequence length="410" mass="47064">MQFAPCLLRALHEKSHTVRLHLHTFKLRMLDRNPRILDSRERLPVTVPQVGEFDHAGCLFRPASLTNLQTGTCPLNTVKSLRFVKWDEGYVEPGLEGEEGPYVLGGSIKTIEELAALGAIFPSVQKLSIPVRRSKGDRHEVALYKATGTEFPNLERLSLTLDAGLEVFDGDNEVYHSVVFIEPRKKRKEQSKVQSTEDAILRHDFNLLELLPTMRMVNQHRWEWSEDSVVLKQGDPGFTFSQNILDVMVNSAIDGKWARQIFDVVAASSPKLPRMIVRTRGCNLSVRNVRKAKEQRHFSDDSWPCREDPVGRENDEMASLMHALRKQWLVDRCLGGGGRSGDGSGVVKVKEVRGEMSTRQRILQEYWENELLKVEEKGGLPLHFRYLWPRVDEGSKWWWKDWQSWELEGV</sequence>
<dbReference type="EMBL" id="JAFFGZ010000007">
    <property type="protein sequence ID" value="KAK4641684.1"/>
    <property type="molecule type" value="Genomic_DNA"/>
</dbReference>